<dbReference type="EC" id="2.7.13.3" evidence="3"/>
<dbReference type="InterPro" id="IPR003594">
    <property type="entry name" value="HATPase_dom"/>
</dbReference>
<protein>
    <recommendedName>
        <fullName evidence="3">histidine kinase</fullName>
        <ecNumber evidence="3">2.7.13.3</ecNumber>
    </recommendedName>
</protein>
<keyword evidence="12 13" id="KW-0472">Membrane</keyword>
<keyword evidence="10 13" id="KW-1133">Transmembrane helix</keyword>
<proteinExistence type="predicted"/>
<evidence type="ECO:0000256" key="2">
    <source>
        <dbReference type="ARBA" id="ARBA00004651"/>
    </source>
</evidence>
<keyword evidence="4" id="KW-1003">Cell membrane</keyword>
<keyword evidence="7" id="KW-0547">Nucleotide-binding</keyword>
<evidence type="ECO:0000256" key="7">
    <source>
        <dbReference type="ARBA" id="ARBA00022741"/>
    </source>
</evidence>
<keyword evidence="11" id="KW-0902">Two-component regulatory system</keyword>
<keyword evidence="5" id="KW-0808">Transferase</keyword>
<dbReference type="GO" id="GO:0005524">
    <property type="term" value="F:ATP binding"/>
    <property type="evidence" value="ECO:0007669"/>
    <property type="project" value="UniProtKB-KW"/>
</dbReference>
<evidence type="ECO:0000313" key="15">
    <source>
        <dbReference type="EMBL" id="TGU75305.1"/>
    </source>
</evidence>
<dbReference type="GO" id="GO:0071555">
    <property type="term" value="P:cell wall organization"/>
    <property type="evidence" value="ECO:0007669"/>
    <property type="project" value="InterPro"/>
</dbReference>
<feature type="transmembrane region" description="Helical" evidence="13">
    <location>
        <begin position="44"/>
        <end position="63"/>
    </location>
</feature>
<evidence type="ECO:0000256" key="10">
    <source>
        <dbReference type="ARBA" id="ARBA00022989"/>
    </source>
</evidence>
<organism evidence="15 16">
    <name type="scientific">Geomonas terrae</name>
    <dbReference type="NCBI Taxonomy" id="2562681"/>
    <lineage>
        <taxon>Bacteria</taxon>
        <taxon>Pseudomonadati</taxon>
        <taxon>Thermodesulfobacteriota</taxon>
        <taxon>Desulfuromonadia</taxon>
        <taxon>Geobacterales</taxon>
        <taxon>Geobacteraceae</taxon>
        <taxon>Geomonas</taxon>
    </lineage>
</organism>
<evidence type="ECO:0000256" key="4">
    <source>
        <dbReference type="ARBA" id="ARBA00022475"/>
    </source>
</evidence>
<evidence type="ECO:0000256" key="5">
    <source>
        <dbReference type="ARBA" id="ARBA00022679"/>
    </source>
</evidence>
<dbReference type="GO" id="GO:0005886">
    <property type="term" value="C:plasma membrane"/>
    <property type="evidence" value="ECO:0007669"/>
    <property type="project" value="UniProtKB-SubCell"/>
</dbReference>
<dbReference type="InterPro" id="IPR050640">
    <property type="entry name" value="Bact_2-comp_sensor_kinase"/>
</dbReference>
<evidence type="ECO:0000256" key="8">
    <source>
        <dbReference type="ARBA" id="ARBA00022777"/>
    </source>
</evidence>
<dbReference type="Gene3D" id="3.30.565.10">
    <property type="entry name" value="Histidine kinase-like ATPase, C-terminal domain"/>
    <property type="match status" value="1"/>
</dbReference>
<evidence type="ECO:0000259" key="14">
    <source>
        <dbReference type="PROSITE" id="PS50109"/>
    </source>
</evidence>
<evidence type="ECO:0000256" key="9">
    <source>
        <dbReference type="ARBA" id="ARBA00022840"/>
    </source>
</evidence>
<dbReference type="InterPro" id="IPR010559">
    <property type="entry name" value="Sig_transdc_His_kin_internal"/>
</dbReference>
<evidence type="ECO:0000256" key="3">
    <source>
        <dbReference type="ARBA" id="ARBA00012438"/>
    </source>
</evidence>
<sequence length="568" mass="60863">MVTLALDLFERLGILAVLFFLMIRFELFRGLLAGTLARGERRERLLVAVCFGAMAIFATVCGFEMHGAIANLRTVPVVIASILGGPFVGLVAGLIAGLHRFFYDLGGVTSLSCAIATPLAGVLAGVLYPRLQRRPFDALVAFAMGMIAEMIKMGLIFLLARPHEAAAGIISSIGLPSVFANAFGVAVLVELIAVQAREQQRAMAQQAQTTLGIAFKTLPHLRSGLDSLNAAQTVHIIKEMTGIDAVSLSTMQETLAHEGLEAERHAAGMRPLSAAAARAFETGSVVVAKTRREIGCSCGGCRLGSVIAVPLKKWEKPVAVMELYRQKENGIGRLDEELANGLALLFSNQLELGEIELQRKLASDAEIKALQAQINPHFLFNAISTIISHTRTDPQQASFLLVKLADFFRRNISPGAVQVPLSVELEHCEAYVAIEKARFEERLSIVYDIDEAALSCHLPPLILQPLVENSVRHGISAREEGGVVQVRARRGAGHVAISVHDNGVGIPRDRIRTLLSDSAGSHSGTGLGLALRNVNSRLSALYGKESALNIDSKAGEGTTVSFLVPVTP</sequence>
<dbReference type="InterPro" id="IPR003018">
    <property type="entry name" value="GAF"/>
</dbReference>
<comment type="subcellular location">
    <subcellularLocation>
        <location evidence="2">Cell membrane</location>
        <topology evidence="2">Multi-pass membrane protein</topology>
    </subcellularLocation>
</comment>
<dbReference type="PRINTS" id="PR00344">
    <property type="entry name" value="BCTRLSENSOR"/>
</dbReference>
<reference evidence="15 16" key="1">
    <citation type="submission" date="2019-04" db="EMBL/GenBank/DDBJ databases">
        <title>Geobacter oryzae sp. nov., ferric-reducing bacteria isolated from paddy soil.</title>
        <authorList>
            <person name="Xu Z."/>
            <person name="Masuda Y."/>
            <person name="Itoh H."/>
            <person name="Senoo K."/>
        </authorList>
    </citation>
    <scope>NUCLEOTIDE SEQUENCE [LARGE SCALE GENOMIC DNA]</scope>
    <source>
        <strain evidence="15 16">Red111</strain>
    </source>
</reference>
<dbReference type="Gene3D" id="1.10.1760.20">
    <property type="match status" value="1"/>
</dbReference>
<feature type="transmembrane region" description="Helical" evidence="13">
    <location>
        <begin position="166"/>
        <end position="193"/>
    </location>
</feature>
<comment type="catalytic activity">
    <reaction evidence="1">
        <text>ATP + protein L-histidine = ADP + protein N-phospho-L-histidine.</text>
        <dbReference type="EC" id="2.7.13.3"/>
    </reaction>
</comment>
<evidence type="ECO:0000256" key="1">
    <source>
        <dbReference type="ARBA" id="ARBA00000085"/>
    </source>
</evidence>
<dbReference type="InterPro" id="IPR004358">
    <property type="entry name" value="Sig_transdc_His_kin-like_C"/>
</dbReference>
<dbReference type="InterPro" id="IPR036890">
    <property type="entry name" value="HATPase_C_sf"/>
</dbReference>
<comment type="caution">
    <text evidence="15">The sequence shown here is derived from an EMBL/GenBank/DDBJ whole genome shotgun (WGS) entry which is preliminary data.</text>
</comment>
<feature type="domain" description="Histidine kinase" evidence="14">
    <location>
        <begin position="462"/>
        <end position="568"/>
    </location>
</feature>
<feature type="transmembrane region" description="Helical" evidence="13">
    <location>
        <begin position="139"/>
        <end position="160"/>
    </location>
</feature>
<dbReference type="SMART" id="SM00387">
    <property type="entry name" value="HATPase_c"/>
    <property type="match status" value="1"/>
</dbReference>
<dbReference type="GO" id="GO:0000155">
    <property type="term" value="F:phosphorelay sensor kinase activity"/>
    <property type="evidence" value="ECO:0007669"/>
    <property type="project" value="InterPro"/>
</dbReference>
<feature type="transmembrane region" description="Helical" evidence="13">
    <location>
        <begin position="12"/>
        <end position="32"/>
    </location>
</feature>
<evidence type="ECO:0000313" key="16">
    <source>
        <dbReference type="Proteomes" id="UP000306416"/>
    </source>
</evidence>
<keyword evidence="9" id="KW-0067">ATP-binding</keyword>
<evidence type="ECO:0000256" key="6">
    <source>
        <dbReference type="ARBA" id="ARBA00022692"/>
    </source>
</evidence>
<keyword evidence="8 15" id="KW-0418">Kinase</keyword>
<dbReference type="Pfam" id="PF02518">
    <property type="entry name" value="HATPase_c"/>
    <property type="match status" value="1"/>
</dbReference>
<evidence type="ECO:0000256" key="11">
    <source>
        <dbReference type="ARBA" id="ARBA00023012"/>
    </source>
</evidence>
<dbReference type="SUPFAM" id="SSF55874">
    <property type="entry name" value="ATPase domain of HSP90 chaperone/DNA topoisomerase II/histidine kinase"/>
    <property type="match status" value="1"/>
</dbReference>
<dbReference type="Proteomes" id="UP000306416">
    <property type="component" value="Unassembled WGS sequence"/>
</dbReference>
<dbReference type="PROSITE" id="PS50109">
    <property type="entry name" value="HIS_KIN"/>
    <property type="match status" value="1"/>
</dbReference>
<keyword evidence="6 13" id="KW-0812">Transmembrane</keyword>
<dbReference type="SMART" id="SM00065">
    <property type="entry name" value="GAF"/>
    <property type="match status" value="1"/>
</dbReference>
<dbReference type="Pfam" id="PF06580">
    <property type="entry name" value="His_kinase"/>
    <property type="match status" value="1"/>
</dbReference>
<evidence type="ECO:0000256" key="12">
    <source>
        <dbReference type="ARBA" id="ARBA00023136"/>
    </source>
</evidence>
<gene>
    <name evidence="15" type="ORF">E4633_06880</name>
</gene>
<keyword evidence="16" id="KW-1185">Reference proteome</keyword>
<dbReference type="InterPro" id="IPR005467">
    <property type="entry name" value="His_kinase_dom"/>
</dbReference>
<dbReference type="PANTHER" id="PTHR34220:SF7">
    <property type="entry name" value="SENSOR HISTIDINE KINASE YPDA"/>
    <property type="match status" value="1"/>
</dbReference>
<accession>A0A4S1CN80</accession>
<dbReference type="PANTHER" id="PTHR34220">
    <property type="entry name" value="SENSOR HISTIDINE KINASE YPDA"/>
    <property type="match status" value="1"/>
</dbReference>
<dbReference type="InterPro" id="IPR011620">
    <property type="entry name" value="Sig_transdc_His_kinase_LytS_TM"/>
</dbReference>
<dbReference type="EMBL" id="SRSC01000001">
    <property type="protein sequence ID" value="TGU75305.1"/>
    <property type="molecule type" value="Genomic_DNA"/>
</dbReference>
<dbReference type="AlphaFoldDB" id="A0A4S1CN80"/>
<dbReference type="Pfam" id="PF07694">
    <property type="entry name" value="5TM-5TMR_LYT"/>
    <property type="match status" value="1"/>
</dbReference>
<feature type="transmembrane region" description="Helical" evidence="13">
    <location>
        <begin position="105"/>
        <end position="127"/>
    </location>
</feature>
<evidence type="ECO:0000256" key="13">
    <source>
        <dbReference type="SAM" id="Phobius"/>
    </source>
</evidence>
<name>A0A4S1CN80_9BACT</name>
<feature type="transmembrane region" description="Helical" evidence="13">
    <location>
        <begin position="75"/>
        <end position="99"/>
    </location>
</feature>